<protein>
    <recommendedName>
        <fullName evidence="4">Ig-like domain-containing protein</fullName>
    </recommendedName>
</protein>
<feature type="signal peptide" evidence="1">
    <location>
        <begin position="1"/>
        <end position="17"/>
    </location>
</feature>
<evidence type="ECO:0000313" key="3">
    <source>
        <dbReference type="Proteomes" id="UP000821853"/>
    </source>
</evidence>
<dbReference type="VEuPathDB" id="VectorBase:HLOH_061710"/>
<keyword evidence="1" id="KW-0732">Signal</keyword>
<keyword evidence="3" id="KW-1185">Reference proteome</keyword>
<dbReference type="AlphaFoldDB" id="A0A9J6FN17"/>
<dbReference type="InterPro" id="IPR036179">
    <property type="entry name" value="Ig-like_dom_sf"/>
</dbReference>
<gene>
    <name evidence="2" type="ORF">HPB48_013590</name>
</gene>
<reference evidence="2 3" key="1">
    <citation type="journal article" date="2020" name="Cell">
        <title>Large-Scale Comparative Analyses of Tick Genomes Elucidate Their Genetic Diversity and Vector Capacities.</title>
        <authorList>
            <consortium name="Tick Genome and Microbiome Consortium (TIGMIC)"/>
            <person name="Jia N."/>
            <person name="Wang J."/>
            <person name="Shi W."/>
            <person name="Du L."/>
            <person name="Sun Y."/>
            <person name="Zhan W."/>
            <person name="Jiang J.F."/>
            <person name="Wang Q."/>
            <person name="Zhang B."/>
            <person name="Ji P."/>
            <person name="Bell-Sakyi L."/>
            <person name="Cui X.M."/>
            <person name="Yuan T.T."/>
            <person name="Jiang B.G."/>
            <person name="Yang W.F."/>
            <person name="Lam T.T."/>
            <person name="Chang Q.C."/>
            <person name="Ding S.J."/>
            <person name="Wang X.J."/>
            <person name="Zhu J.G."/>
            <person name="Ruan X.D."/>
            <person name="Zhao L."/>
            <person name="Wei J.T."/>
            <person name="Ye R.Z."/>
            <person name="Que T.C."/>
            <person name="Du C.H."/>
            <person name="Zhou Y.H."/>
            <person name="Cheng J.X."/>
            <person name="Dai P.F."/>
            <person name="Guo W.B."/>
            <person name="Han X.H."/>
            <person name="Huang E.J."/>
            <person name="Li L.F."/>
            <person name="Wei W."/>
            <person name="Gao Y.C."/>
            <person name="Liu J.Z."/>
            <person name="Shao H.Z."/>
            <person name="Wang X."/>
            <person name="Wang C.C."/>
            <person name="Yang T.C."/>
            <person name="Huo Q.B."/>
            <person name="Li W."/>
            <person name="Chen H.Y."/>
            <person name="Chen S.E."/>
            <person name="Zhou L.G."/>
            <person name="Ni X.B."/>
            <person name="Tian J.H."/>
            <person name="Sheng Y."/>
            <person name="Liu T."/>
            <person name="Pan Y.S."/>
            <person name="Xia L.Y."/>
            <person name="Li J."/>
            <person name="Zhao F."/>
            <person name="Cao W.C."/>
        </authorList>
    </citation>
    <scope>NUCLEOTIDE SEQUENCE [LARGE SCALE GENOMIC DNA]</scope>
    <source>
        <strain evidence="2">HaeL-2018</strain>
    </source>
</reference>
<dbReference type="Gene3D" id="2.60.40.10">
    <property type="entry name" value="Immunoglobulins"/>
    <property type="match status" value="1"/>
</dbReference>
<sequence>MVVPELLLVFGVTAAIAASPPMNVRELPEELFFHVPSTRDGVNRRVVLGCEAEGDPEPEYKWTKNKDEFDYATRDWPDLAPAGTWHACHHRTR</sequence>
<dbReference type="OrthoDB" id="6244967at2759"/>
<dbReference type="InterPro" id="IPR013783">
    <property type="entry name" value="Ig-like_fold"/>
</dbReference>
<evidence type="ECO:0000256" key="1">
    <source>
        <dbReference type="SAM" id="SignalP"/>
    </source>
</evidence>
<dbReference type="SUPFAM" id="SSF48726">
    <property type="entry name" value="Immunoglobulin"/>
    <property type="match status" value="1"/>
</dbReference>
<proteinExistence type="predicted"/>
<accession>A0A9J6FN17</accession>
<comment type="caution">
    <text evidence="2">The sequence shown here is derived from an EMBL/GenBank/DDBJ whole genome shotgun (WGS) entry which is preliminary data.</text>
</comment>
<evidence type="ECO:0000313" key="2">
    <source>
        <dbReference type="EMBL" id="KAH9364562.1"/>
    </source>
</evidence>
<evidence type="ECO:0008006" key="4">
    <source>
        <dbReference type="Google" id="ProtNLM"/>
    </source>
</evidence>
<feature type="chain" id="PRO_5039935551" description="Ig-like domain-containing protein" evidence="1">
    <location>
        <begin position="18"/>
        <end position="93"/>
    </location>
</feature>
<dbReference type="EMBL" id="JABSTR010000002">
    <property type="protein sequence ID" value="KAH9364562.1"/>
    <property type="molecule type" value="Genomic_DNA"/>
</dbReference>
<organism evidence="2 3">
    <name type="scientific">Haemaphysalis longicornis</name>
    <name type="common">Bush tick</name>
    <dbReference type="NCBI Taxonomy" id="44386"/>
    <lineage>
        <taxon>Eukaryota</taxon>
        <taxon>Metazoa</taxon>
        <taxon>Ecdysozoa</taxon>
        <taxon>Arthropoda</taxon>
        <taxon>Chelicerata</taxon>
        <taxon>Arachnida</taxon>
        <taxon>Acari</taxon>
        <taxon>Parasitiformes</taxon>
        <taxon>Ixodida</taxon>
        <taxon>Ixodoidea</taxon>
        <taxon>Ixodidae</taxon>
        <taxon>Haemaphysalinae</taxon>
        <taxon>Haemaphysalis</taxon>
    </lineage>
</organism>
<name>A0A9J6FN17_HAELO</name>
<dbReference type="Proteomes" id="UP000821853">
    <property type="component" value="Chromosome 10"/>
</dbReference>